<feature type="compositionally biased region" description="Basic and acidic residues" evidence="1">
    <location>
        <begin position="1"/>
        <end position="19"/>
    </location>
</feature>
<sequence length="92" mass="9902">MAIGGDHDDVTTPDRDTEHAQTNIIPLLQSGRLKVTGNYADTEPTNPPKTEPTNPPKPQPTNPPEVISTTSNAPGHSPKLLWVMCGCMALFK</sequence>
<organism evidence="2">
    <name type="scientific">Phallusia mammillata</name>
    <dbReference type="NCBI Taxonomy" id="59560"/>
    <lineage>
        <taxon>Eukaryota</taxon>
        <taxon>Metazoa</taxon>
        <taxon>Chordata</taxon>
        <taxon>Tunicata</taxon>
        <taxon>Ascidiacea</taxon>
        <taxon>Phlebobranchia</taxon>
        <taxon>Ascidiidae</taxon>
        <taxon>Phallusia</taxon>
    </lineage>
</organism>
<proteinExistence type="evidence at transcript level"/>
<name>A0A6F9DGA4_9ASCI</name>
<evidence type="ECO:0000256" key="1">
    <source>
        <dbReference type="SAM" id="MobiDB-lite"/>
    </source>
</evidence>
<feature type="compositionally biased region" description="Pro residues" evidence="1">
    <location>
        <begin position="45"/>
        <end position="63"/>
    </location>
</feature>
<gene>
    <name evidence="2" type="primary">LOC100175345</name>
</gene>
<dbReference type="EMBL" id="LR786369">
    <property type="protein sequence ID" value="CAB3260430.1"/>
    <property type="molecule type" value="mRNA"/>
</dbReference>
<protein>
    <submittedName>
        <fullName evidence="2">Uncharacterized protein LOC100175345</fullName>
    </submittedName>
</protein>
<evidence type="ECO:0000313" key="2">
    <source>
        <dbReference type="EMBL" id="CAB3260430.1"/>
    </source>
</evidence>
<feature type="region of interest" description="Disordered" evidence="1">
    <location>
        <begin position="1"/>
        <end position="77"/>
    </location>
</feature>
<dbReference type="AlphaFoldDB" id="A0A6F9DGA4"/>
<reference evidence="2" key="1">
    <citation type="submission" date="2020-04" db="EMBL/GenBank/DDBJ databases">
        <authorList>
            <person name="Neveu A P."/>
        </authorList>
    </citation>
    <scope>NUCLEOTIDE SEQUENCE</scope>
    <source>
        <tissue evidence="2">Whole embryo</tissue>
    </source>
</reference>
<accession>A0A6F9DGA4</accession>